<gene>
    <name evidence="3" type="ordered locus">CBUD_2130</name>
</gene>
<dbReference type="Gene3D" id="2.30.30.40">
    <property type="entry name" value="SH3 Domains"/>
    <property type="match status" value="1"/>
</dbReference>
<dbReference type="KEGG" id="cbd:CBUD_2130"/>
<reference evidence="3 4" key="1">
    <citation type="journal article" date="2009" name="Infect. Immun.">
        <title>Comparative genomics reveal extensive transposon-mediated genomic plasticity and diversity among potential effector proteins within the genus Coxiella.</title>
        <authorList>
            <person name="Beare P.A."/>
            <person name="Unsworth N."/>
            <person name="Andoh M."/>
            <person name="Voth D.E."/>
            <person name="Omsland A."/>
            <person name="Gilk S.D."/>
            <person name="Williams K.P."/>
            <person name="Sobral B.W."/>
            <person name="Kupko J.J.III."/>
            <person name="Porcella S.F."/>
            <person name="Samuel J.E."/>
            <person name="Heinzen R.A."/>
        </authorList>
    </citation>
    <scope>NUCLEOTIDE SEQUENCE [LARGE SCALE GENOMIC DNA]</scope>
    <source>
        <strain evidence="3 4">Dugway 5J108-111</strain>
    </source>
</reference>
<feature type="signal peptide" evidence="1">
    <location>
        <begin position="1"/>
        <end position="22"/>
    </location>
</feature>
<dbReference type="HOGENOM" id="CLU_1308396_0_0_6"/>
<accession>A9KD86</accession>
<dbReference type="Pfam" id="PF08239">
    <property type="entry name" value="SH3_3"/>
    <property type="match status" value="1"/>
</dbReference>
<dbReference type="AlphaFoldDB" id="A9KD86"/>
<keyword evidence="1" id="KW-0732">Signal</keyword>
<evidence type="ECO:0000256" key="1">
    <source>
        <dbReference type="SAM" id="SignalP"/>
    </source>
</evidence>
<organism evidence="3 4">
    <name type="scientific">Coxiella burnetii (strain Dugway 5J108-111)</name>
    <dbReference type="NCBI Taxonomy" id="434922"/>
    <lineage>
        <taxon>Bacteria</taxon>
        <taxon>Pseudomonadati</taxon>
        <taxon>Pseudomonadota</taxon>
        <taxon>Gammaproteobacteria</taxon>
        <taxon>Legionellales</taxon>
        <taxon>Coxiellaceae</taxon>
        <taxon>Coxiella</taxon>
    </lineage>
</organism>
<feature type="domain" description="SH3b" evidence="2">
    <location>
        <begin position="34"/>
        <end position="81"/>
    </location>
</feature>
<feature type="chain" id="PRO_5002739448" evidence="1">
    <location>
        <begin position="23"/>
        <end position="210"/>
    </location>
</feature>
<evidence type="ECO:0000259" key="2">
    <source>
        <dbReference type="Pfam" id="PF08239"/>
    </source>
</evidence>
<dbReference type="RefSeq" id="WP_010958612.1">
    <property type="nucleotide sequence ID" value="NC_009727.1"/>
</dbReference>
<proteinExistence type="predicted"/>
<evidence type="ECO:0000313" key="4">
    <source>
        <dbReference type="Proteomes" id="UP000008555"/>
    </source>
</evidence>
<dbReference type="InterPro" id="IPR003646">
    <property type="entry name" value="SH3-like_bac-type"/>
</dbReference>
<protein>
    <submittedName>
        <fullName evidence="3">Hypothetical exported protein</fullName>
    </submittedName>
</protein>
<dbReference type="SMR" id="A9KD86"/>
<sequence>MRRLLVSFSIFFCILSGSITYATTQQSQQSSPQVNLYEKPQSNAKILQKLSPAERLIPIYRQKGWIKVGDPRNGEVGWVNRDQYHEALQKYYQPDIQTVFIRAEHNEKGKRTIDVVAYKNGKKLTDKEAQQLYEQIKNQQAKESRYMRHVFWDMDKLMAQQMRAFSRWMDNPWNGNLSDFDPTVVQPLIILSPAHSVSQSAPAISKSKKD</sequence>
<dbReference type="EMBL" id="CP000733">
    <property type="protein sequence ID" value="ABS78212.1"/>
    <property type="molecule type" value="Genomic_DNA"/>
</dbReference>
<dbReference type="Proteomes" id="UP000008555">
    <property type="component" value="Chromosome"/>
</dbReference>
<evidence type="ECO:0000313" key="3">
    <source>
        <dbReference type="EMBL" id="ABS78212.1"/>
    </source>
</evidence>
<name>A9KD86_COXBN</name>